<evidence type="ECO:0000256" key="4">
    <source>
        <dbReference type="PROSITE-ProRule" id="PRU00433"/>
    </source>
</evidence>
<dbReference type="OrthoDB" id="9770043at2"/>
<dbReference type="Pfam" id="PF23500">
    <property type="entry name" value="DUF7133"/>
    <property type="match status" value="1"/>
</dbReference>
<dbReference type="SUPFAM" id="SSF46626">
    <property type="entry name" value="Cytochrome c"/>
    <property type="match status" value="1"/>
</dbReference>
<evidence type="ECO:0000313" key="7">
    <source>
        <dbReference type="Proteomes" id="UP000317243"/>
    </source>
</evidence>
<evidence type="ECO:0000256" key="1">
    <source>
        <dbReference type="ARBA" id="ARBA00022617"/>
    </source>
</evidence>
<dbReference type="InterPro" id="IPR011042">
    <property type="entry name" value="6-blade_b-propeller_TolB-like"/>
</dbReference>
<keyword evidence="2 4" id="KW-0479">Metal-binding</keyword>
<dbReference type="InterPro" id="IPR009056">
    <property type="entry name" value="Cyt_c-like_dom"/>
</dbReference>
<dbReference type="GO" id="GO:0046872">
    <property type="term" value="F:metal ion binding"/>
    <property type="evidence" value="ECO:0007669"/>
    <property type="project" value="UniProtKB-KW"/>
</dbReference>
<accession>A0A5C5VT63</accession>
<dbReference type="InterPro" id="IPR013428">
    <property type="entry name" value="Membrane-bound_put_N"/>
</dbReference>
<dbReference type="InterPro" id="IPR011989">
    <property type="entry name" value="ARM-like"/>
</dbReference>
<comment type="caution">
    <text evidence="6">The sequence shown here is derived from an EMBL/GenBank/DDBJ whole genome shotgun (WGS) entry which is preliminary data.</text>
</comment>
<dbReference type="PANTHER" id="PTHR33546">
    <property type="entry name" value="LARGE, MULTIFUNCTIONAL SECRETED PROTEIN-RELATED"/>
    <property type="match status" value="1"/>
</dbReference>
<evidence type="ECO:0000313" key="6">
    <source>
        <dbReference type="EMBL" id="TWT40732.1"/>
    </source>
</evidence>
<dbReference type="Gene3D" id="1.25.10.10">
    <property type="entry name" value="Leucine-rich Repeat Variant"/>
    <property type="match status" value="2"/>
</dbReference>
<dbReference type="SUPFAM" id="SSF50952">
    <property type="entry name" value="Soluble quinoprotein glucose dehydrogenase"/>
    <property type="match status" value="1"/>
</dbReference>
<sequence length="1110" mass="123072">MSKHRVTLAVLFSVVGVFSLQIFAQESTYSPEVQGPSTEGELALEGFVYPSELEVKLWAAEPMLANPVAFGIDETGGLYICETFRQQKGVEDNRSHMNWLADDLSLTSVDERLEMFRKFLGADVEKYALEHDRIRLLRDTDGDGKADTATTFADGFNSIVDGTGAGVLAIDGDVYYTCIPKLYRMRDENGDGVADEIETLHDGYGVRVAFRGHDMHGLTLGPDGRLYFSIGDRGYNVVTMEGKRLLRPDTGAVFRCELDGSDLEVFAYGLRNPQELAFDDFGNLFTGDNNSDSGDQARWVYVTQGSDTGWRMYYQYLPDRGPWNRERIWYPYQSDDATSELQPAYVVPPIANISDGPSGLVHYPGVGLSPKYDGHFFLADFRGSAGQSGVRHFRMEPKGATFELVDDDWLIKSILVTDVDFGFDGRVYLSDWVDGWNGPGKGRIYTLTDPQYRLPSLETPSEELMTEGLAKLSETRLGELLAHPDKRIRQRAQFELVKKEAEDVLREVANSSSNQKARLHAIWGLGQMLRVGKILSKDLIELANDQDPEVRAQALNVLGDNNVTDAAPLFVAAVGNGTPRQKYFAAIGLGNLQSDENLFVIVDLLKQNDNSDPVLRHAAIRALAMCATDEQLVEFSKPQFPPSVRLGAVVALRRMESGSLKEFLNDPEPMVVVEAARAIHDLDIVDAVSELAELGLTPDSPDALIRRVMSANFKRGRKKNAERVAEIAADSRFSDSIREEAMQELLQWDEPPVFDRVTNKHRPLDTRSLDLSTPAVRGNLGGMMAGNSKLKTFAIQLAAKYEVQDVASYLQETFEETGNDPEMRREALIALDAVNSMSLMKLLDSGLTDEHDQIRAASREILARRNPVDAVPVLAEALNNGSRIERQSAIHVLDQLNVPEAEEVLLKSLDELIANNVPADIKLDLIEVAEKRESIKFKNRLNAIEKQRDPNDPLSAYRECLEGGDLTRGIEIFFGNATASCRRCHKVKGDGSDVGPDLSAVSKENSREYLLESIVLPNAKIAKGFETVVYALADGRIVSGIVKGETDETVRLMQPMGEIVVIEKDDIDAQTKGQSGMPADMAKQLTKSEIRDLIEYLSTLKTPYDPKGHE</sequence>
<protein>
    <submittedName>
        <fullName evidence="6">HEAT repeat protein</fullName>
    </submittedName>
</protein>
<dbReference type="Proteomes" id="UP000317243">
    <property type="component" value="Unassembled WGS sequence"/>
</dbReference>
<feature type="domain" description="Cytochrome c" evidence="5">
    <location>
        <begin position="964"/>
        <end position="1101"/>
    </location>
</feature>
<dbReference type="Gene3D" id="2.120.10.30">
    <property type="entry name" value="TolB, C-terminal domain"/>
    <property type="match status" value="1"/>
</dbReference>
<dbReference type="NCBIfam" id="TIGR02603">
    <property type="entry name" value="CxxCH_TIGR02603"/>
    <property type="match status" value="1"/>
</dbReference>
<name>A0A5C5VT63_9PLAN</name>
<evidence type="ECO:0000259" key="5">
    <source>
        <dbReference type="PROSITE" id="PS51007"/>
    </source>
</evidence>
<dbReference type="PANTHER" id="PTHR33546:SF1">
    <property type="entry name" value="LARGE, MULTIFUNCTIONAL SECRETED PROTEIN"/>
    <property type="match status" value="1"/>
</dbReference>
<proteinExistence type="predicted"/>
<keyword evidence="7" id="KW-1185">Reference proteome</keyword>
<evidence type="ECO:0000256" key="2">
    <source>
        <dbReference type="ARBA" id="ARBA00022723"/>
    </source>
</evidence>
<gene>
    <name evidence="6" type="ORF">KOR42_48750</name>
</gene>
<reference evidence="6 7" key="1">
    <citation type="submission" date="2019-02" db="EMBL/GenBank/DDBJ databases">
        <title>Deep-cultivation of Planctomycetes and their phenomic and genomic characterization uncovers novel biology.</title>
        <authorList>
            <person name="Wiegand S."/>
            <person name="Jogler M."/>
            <person name="Boedeker C."/>
            <person name="Pinto D."/>
            <person name="Vollmers J."/>
            <person name="Rivas-Marin E."/>
            <person name="Kohn T."/>
            <person name="Peeters S.H."/>
            <person name="Heuer A."/>
            <person name="Rast P."/>
            <person name="Oberbeckmann S."/>
            <person name="Bunk B."/>
            <person name="Jeske O."/>
            <person name="Meyerdierks A."/>
            <person name="Storesund J.E."/>
            <person name="Kallscheuer N."/>
            <person name="Luecker S."/>
            <person name="Lage O.M."/>
            <person name="Pohl T."/>
            <person name="Merkel B.J."/>
            <person name="Hornburger P."/>
            <person name="Mueller R.-W."/>
            <person name="Bruemmer F."/>
            <person name="Labrenz M."/>
            <person name="Spormann A.M."/>
            <person name="Op Den Camp H."/>
            <person name="Overmann J."/>
            <person name="Amann R."/>
            <person name="Jetten M.S.M."/>
            <person name="Mascher T."/>
            <person name="Medema M.H."/>
            <person name="Devos D.P."/>
            <person name="Kaster A.-K."/>
            <person name="Ovreas L."/>
            <person name="Rohde M."/>
            <person name="Galperin M.Y."/>
            <person name="Jogler C."/>
        </authorList>
    </citation>
    <scope>NUCLEOTIDE SEQUENCE [LARGE SCALE GENOMIC DNA]</scope>
    <source>
        <strain evidence="6 7">KOR42</strain>
    </source>
</reference>
<evidence type="ECO:0000256" key="3">
    <source>
        <dbReference type="ARBA" id="ARBA00023004"/>
    </source>
</evidence>
<dbReference type="SUPFAM" id="SSF48371">
    <property type="entry name" value="ARM repeat"/>
    <property type="match status" value="1"/>
</dbReference>
<dbReference type="AlphaFoldDB" id="A0A5C5VT63"/>
<dbReference type="GO" id="GO:0009055">
    <property type="term" value="F:electron transfer activity"/>
    <property type="evidence" value="ECO:0007669"/>
    <property type="project" value="InterPro"/>
</dbReference>
<dbReference type="RefSeq" id="WP_146512190.1">
    <property type="nucleotide sequence ID" value="NZ_SIHI01000048.1"/>
</dbReference>
<dbReference type="EMBL" id="SIHI01000048">
    <property type="protein sequence ID" value="TWT40732.1"/>
    <property type="molecule type" value="Genomic_DNA"/>
</dbReference>
<organism evidence="6 7">
    <name type="scientific">Thalassoglobus neptunius</name>
    <dbReference type="NCBI Taxonomy" id="1938619"/>
    <lineage>
        <taxon>Bacteria</taxon>
        <taxon>Pseudomonadati</taxon>
        <taxon>Planctomycetota</taxon>
        <taxon>Planctomycetia</taxon>
        <taxon>Planctomycetales</taxon>
        <taxon>Planctomycetaceae</taxon>
        <taxon>Thalassoglobus</taxon>
    </lineage>
</organism>
<dbReference type="NCBIfam" id="TIGR02604">
    <property type="entry name" value="Piru_Ver_Nterm"/>
    <property type="match status" value="1"/>
</dbReference>
<dbReference type="Gene3D" id="1.10.760.10">
    <property type="entry name" value="Cytochrome c-like domain"/>
    <property type="match status" value="1"/>
</dbReference>
<dbReference type="GO" id="GO:0020037">
    <property type="term" value="F:heme binding"/>
    <property type="evidence" value="ECO:0007669"/>
    <property type="project" value="InterPro"/>
</dbReference>
<dbReference type="PROSITE" id="PS51007">
    <property type="entry name" value="CYTC"/>
    <property type="match status" value="1"/>
</dbReference>
<dbReference type="InterPro" id="IPR016024">
    <property type="entry name" value="ARM-type_fold"/>
</dbReference>
<dbReference type="InterPro" id="IPR013427">
    <property type="entry name" value="Haem-bd_dom_put"/>
</dbReference>
<dbReference type="InterPro" id="IPR055557">
    <property type="entry name" value="DUF7133"/>
</dbReference>
<dbReference type="InterPro" id="IPR036909">
    <property type="entry name" value="Cyt_c-like_dom_sf"/>
</dbReference>
<keyword evidence="3 4" id="KW-0408">Iron</keyword>
<dbReference type="Pfam" id="PF13646">
    <property type="entry name" value="HEAT_2"/>
    <property type="match status" value="1"/>
</dbReference>
<keyword evidence="1 4" id="KW-0349">Heme</keyword>
<dbReference type="InterPro" id="IPR011041">
    <property type="entry name" value="Quinoprot_gluc/sorb_DH_b-prop"/>
</dbReference>